<evidence type="ECO:0000313" key="2">
    <source>
        <dbReference type="EMBL" id="PKY10118.1"/>
    </source>
</evidence>
<gene>
    <name evidence="2" type="ORF">B1757_11500</name>
</gene>
<dbReference type="Proteomes" id="UP000234329">
    <property type="component" value="Unassembled WGS sequence"/>
</dbReference>
<dbReference type="AlphaFoldDB" id="A0A2I1DJR9"/>
<keyword evidence="3" id="KW-1185">Reference proteome</keyword>
<proteinExistence type="predicted"/>
<protein>
    <recommendedName>
        <fullName evidence="1">DUF4351 domain-containing protein</fullName>
    </recommendedName>
</protein>
<dbReference type="InParanoid" id="A0A2I1DJR9"/>
<evidence type="ECO:0000259" key="1">
    <source>
        <dbReference type="Pfam" id="PF14261"/>
    </source>
</evidence>
<sequence>MASGLRQTGLDYQYEIVDMHRVDCARLLQKRFGPLPPRIQTRLEAASTTELEAWAEQVLDGLGLEQMFPDA</sequence>
<reference evidence="2 3" key="1">
    <citation type="submission" date="2017-03" db="EMBL/GenBank/DDBJ databases">
        <title>Draft genime sequence of the acidophilic sulfur-oxidizing bacterium Acidithiobacillus sp. SH, isolated from seawater.</title>
        <authorList>
            <person name="Sharmin S."/>
            <person name="Tokuhisa M."/>
            <person name="Kanao T."/>
            <person name="Kamimura K."/>
        </authorList>
    </citation>
    <scope>NUCLEOTIDE SEQUENCE [LARGE SCALE GENOMIC DNA]</scope>
    <source>
        <strain evidence="2 3">SH</strain>
    </source>
</reference>
<dbReference type="EMBL" id="MXAV01000043">
    <property type="protein sequence ID" value="PKY10118.1"/>
    <property type="molecule type" value="Genomic_DNA"/>
</dbReference>
<name>A0A2I1DJR9_9PROT</name>
<dbReference type="Pfam" id="PF14261">
    <property type="entry name" value="DUF4351"/>
    <property type="match status" value="1"/>
</dbReference>
<evidence type="ECO:0000313" key="3">
    <source>
        <dbReference type="Proteomes" id="UP000234329"/>
    </source>
</evidence>
<accession>A0A2I1DJR9</accession>
<feature type="domain" description="DUF4351" evidence="1">
    <location>
        <begin position="26"/>
        <end position="60"/>
    </location>
</feature>
<organism evidence="2 3">
    <name type="scientific">Acidithiobacillus marinus</name>
    <dbReference type="NCBI Taxonomy" id="187490"/>
    <lineage>
        <taxon>Bacteria</taxon>
        <taxon>Pseudomonadati</taxon>
        <taxon>Pseudomonadota</taxon>
        <taxon>Acidithiobacillia</taxon>
        <taxon>Acidithiobacillales</taxon>
        <taxon>Acidithiobacillaceae</taxon>
        <taxon>Acidithiobacillus</taxon>
    </lineage>
</organism>
<comment type="caution">
    <text evidence="2">The sequence shown here is derived from an EMBL/GenBank/DDBJ whole genome shotgun (WGS) entry which is preliminary data.</text>
</comment>
<dbReference type="RefSeq" id="WP_101538451.1">
    <property type="nucleotide sequence ID" value="NZ_MXAV01000043.1"/>
</dbReference>
<dbReference type="InterPro" id="IPR025587">
    <property type="entry name" value="DUF4351"/>
</dbReference>